<feature type="region of interest" description="Disordered" evidence="1">
    <location>
        <begin position="117"/>
        <end position="263"/>
    </location>
</feature>
<dbReference type="GO" id="GO:0035195">
    <property type="term" value="P:miRNA-mediated post-transcriptional gene silencing"/>
    <property type="evidence" value="ECO:0007669"/>
    <property type="project" value="TreeGrafter"/>
</dbReference>
<feature type="compositionally biased region" description="Polar residues" evidence="1">
    <location>
        <begin position="84"/>
        <end position="93"/>
    </location>
</feature>
<feature type="compositionally biased region" description="Basic and acidic residues" evidence="1">
    <location>
        <begin position="663"/>
        <end position="672"/>
    </location>
</feature>
<reference evidence="2" key="2">
    <citation type="submission" date="2025-08" db="UniProtKB">
        <authorList>
            <consortium name="Ensembl"/>
        </authorList>
    </citation>
    <scope>IDENTIFICATION</scope>
</reference>
<dbReference type="GO" id="GO:0005654">
    <property type="term" value="C:nucleoplasm"/>
    <property type="evidence" value="ECO:0007669"/>
    <property type="project" value="TreeGrafter"/>
</dbReference>
<reference evidence="3" key="1">
    <citation type="journal article" date="2018" name="PLoS ONE">
        <title>Chinook salmon (Oncorhynchus tshawytscha) genome and transcriptome.</title>
        <authorList>
            <person name="Christensen K.A."/>
            <person name="Leong J.S."/>
            <person name="Sakhrani D."/>
            <person name="Biagi C.A."/>
            <person name="Minkley D.R."/>
            <person name="Withler R.E."/>
            <person name="Rondeau E.B."/>
            <person name="Koop B.F."/>
            <person name="Devlin R.H."/>
        </authorList>
    </citation>
    <scope>NUCLEOTIDE SEQUENCE [LARGE SCALE GENOMIC DNA]</scope>
</reference>
<feature type="compositionally biased region" description="Gly residues" evidence="1">
    <location>
        <begin position="127"/>
        <end position="136"/>
    </location>
</feature>
<dbReference type="PANTHER" id="PTHR13020:SF32">
    <property type="entry name" value="TRINUCLEOTIDE REPEAT-CONTAINING GENE 6B PROTEIN"/>
    <property type="match status" value="1"/>
</dbReference>
<feature type="region of interest" description="Disordered" evidence="1">
    <location>
        <begin position="282"/>
        <end position="477"/>
    </location>
</feature>
<dbReference type="GeneTree" id="ENSGT00940000155813"/>
<dbReference type="PANTHER" id="PTHR13020">
    <property type="entry name" value="TRINUCLEOTIDE REPEAT-CONTAINING GENE 6"/>
    <property type="match status" value="1"/>
</dbReference>
<dbReference type="Ensembl" id="ENSOTST00005180488.1">
    <property type="protein sequence ID" value="ENSOTSP00005127731.1"/>
    <property type="gene ID" value="ENSOTSG00005066319.1"/>
</dbReference>
<dbReference type="InterPro" id="IPR052068">
    <property type="entry name" value="GW182_domain"/>
</dbReference>
<feature type="compositionally biased region" description="Pro residues" evidence="1">
    <location>
        <begin position="294"/>
        <end position="306"/>
    </location>
</feature>
<sequence>MEDKKRKKDDKRKREASQKVAEQKNKVPELTKPLSTQSPAAPSSASPSPGPIPSASSSPATAAAGGAPPQGGNNAKRPAVANGQPPTAGTQAPQRYMPREVPPRFRCQQDHKVLLKRGQPPLSSMLLGGGGGGGDGLNATMAAASDSSPGYVGPAAPSLPLTSSSSSSSIAASSTSSNYANSTWGTGSGSLPSSQGREKVIVDGSDLEEWPNIAPGDGSGGGGASGPGSGSESSVEGGGGMPNSCASWKGGDPGSPSPTSSFSMSNECMLSGSVVWGSAASQGPVEGNAAPGTSLPPIPKSSPLPVGPDGSLGGSGGIPGANFNPNANPSAWPALVQQDGAGAASSEGAPPSSFLQSQVGSLSANNPPPALGNPPLALNQSAHQHQLHQMQSREREHPSDGGWGGAALETGAGPKNAGTGEGANIDCGGGGNGGDNLSASQTSSSWGGQPFPAANSKTGASRTDGWEGGAAEGGGGSRWGYSAQGVMEGKPGALEVGVTLRPPGYLREGGEEEESEGLQLETGEVIQVGWVEVVELAIQEGRLVVSAAAAVAAAAVGAASATPLPPPLLPNHPPLQQELWTIRRELEWGTEGQRGTQGSGGGAGVEEVILHPEVAAITINTMGMATTGIPIPHHPTLKWPYRQCSAAMTWTRASSPTQAGARPRSDRTWPGT</sequence>
<keyword evidence="3" id="KW-1185">Reference proteome</keyword>
<feature type="compositionally biased region" description="Polar residues" evidence="1">
    <location>
        <begin position="354"/>
        <end position="363"/>
    </location>
</feature>
<reference evidence="2" key="3">
    <citation type="submission" date="2025-09" db="UniProtKB">
        <authorList>
            <consortium name="Ensembl"/>
        </authorList>
    </citation>
    <scope>IDENTIFICATION</scope>
</reference>
<evidence type="ECO:0000313" key="3">
    <source>
        <dbReference type="Proteomes" id="UP000694402"/>
    </source>
</evidence>
<protein>
    <submittedName>
        <fullName evidence="2">Uncharacterized protein</fullName>
    </submittedName>
</protein>
<feature type="compositionally biased region" description="Polar residues" evidence="1">
    <location>
        <begin position="183"/>
        <end position="195"/>
    </location>
</feature>
<accession>A0AAZ3QFW5</accession>
<dbReference type="Proteomes" id="UP000694402">
    <property type="component" value="Unassembled WGS sequence"/>
</dbReference>
<proteinExistence type="predicted"/>
<gene>
    <name evidence="2" type="primary">ARID1B</name>
</gene>
<feature type="compositionally biased region" description="Gly residues" evidence="1">
    <location>
        <begin position="466"/>
        <end position="477"/>
    </location>
</feature>
<dbReference type="AlphaFoldDB" id="A0AAZ3QFW5"/>
<evidence type="ECO:0000313" key="2">
    <source>
        <dbReference type="Ensembl" id="ENSOTSP00005127731.1"/>
    </source>
</evidence>
<dbReference type="GO" id="GO:0000932">
    <property type="term" value="C:P-body"/>
    <property type="evidence" value="ECO:0007669"/>
    <property type="project" value="TreeGrafter"/>
</dbReference>
<feature type="compositionally biased region" description="Polar residues" evidence="1">
    <location>
        <begin position="437"/>
        <end position="447"/>
    </location>
</feature>
<feature type="compositionally biased region" description="Gly residues" evidence="1">
    <location>
        <begin position="217"/>
        <end position="229"/>
    </location>
</feature>
<organism evidence="2 3">
    <name type="scientific">Oncorhynchus tshawytscha</name>
    <name type="common">Chinook salmon</name>
    <name type="synonym">Salmo tshawytscha</name>
    <dbReference type="NCBI Taxonomy" id="74940"/>
    <lineage>
        <taxon>Eukaryota</taxon>
        <taxon>Metazoa</taxon>
        <taxon>Chordata</taxon>
        <taxon>Craniata</taxon>
        <taxon>Vertebrata</taxon>
        <taxon>Euteleostomi</taxon>
        <taxon>Actinopterygii</taxon>
        <taxon>Neopterygii</taxon>
        <taxon>Teleostei</taxon>
        <taxon>Protacanthopterygii</taxon>
        <taxon>Salmoniformes</taxon>
        <taxon>Salmonidae</taxon>
        <taxon>Salmoninae</taxon>
        <taxon>Oncorhynchus</taxon>
    </lineage>
</organism>
<feature type="compositionally biased region" description="Basic residues" evidence="1">
    <location>
        <begin position="1"/>
        <end position="11"/>
    </location>
</feature>
<feature type="region of interest" description="Disordered" evidence="1">
    <location>
        <begin position="1"/>
        <end position="103"/>
    </location>
</feature>
<feature type="compositionally biased region" description="Low complexity" evidence="1">
    <location>
        <begin position="155"/>
        <end position="182"/>
    </location>
</feature>
<feature type="compositionally biased region" description="Gly residues" evidence="1">
    <location>
        <begin position="310"/>
        <end position="319"/>
    </location>
</feature>
<dbReference type="GO" id="GO:0060213">
    <property type="term" value="P:positive regulation of nuclear-transcribed mRNA poly(A) tail shortening"/>
    <property type="evidence" value="ECO:0007669"/>
    <property type="project" value="TreeGrafter"/>
</dbReference>
<feature type="compositionally biased region" description="Low complexity" evidence="1">
    <location>
        <begin position="340"/>
        <end position="353"/>
    </location>
</feature>
<name>A0AAZ3QFW5_ONCTS</name>
<feature type="compositionally biased region" description="Low complexity" evidence="1">
    <location>
        <begin position="38"/>
        <end position="67"/>
    </location>
</feature>
<feature type="region of interest" description="Disordered" evidence="1">
    <location>
        <begin position="651"/>
        <end position="672"/>
    </location>
</feature>
<feature type="compositionally biased region" description="Polar residues" evidence="1">
    <location>
        <begin position="380"/>
        <end position="390"/>
    </location>
</feature>
<evidence type="ECO:0000256" key="1">
    <source>
        <dbReference type="SAM" id="MobiDB-lite"/>
    </source>
</evidence>
<feature type="compositionally biased region" description="Basic and acidic residues" evidence="1">
    <location>
        <begin position="12"/>
        <end position="29"/>
    </location>
</feature>